<dbReference type="AlphaFoldDB" id="A0A1Y2GL11"/>
<keyword evidence="2" id="KW-1185">Reference proteome</keyword>
<sequence length="74" mass="8428">MNVSCMDVHLSHPSYREQHTKAQTHTYTHTENKNTQFSPTFTRIWRVSALFFVASSFVLPPPLSSLSPSSLSFI</sequence>
<evidence type="ECO:0000313" key="2">
    <source>
        <dbReference type="Proteomes" id="UP000193648"/>
    </source>
</evidence>
<reference evidence="1 2" key="1">
    <citation type="submission" date="2016-07" db="EMBL/GenBank/DDBJ databases">
        <title>Pervasive Adenine N6-methylation of Active Genes in Fungi.</title>
        <authorList>
            <consortium name="DOE Joint Genome Institute"/>
            <person name="Mondo S.J."/>
            <person name="Dannebaum R.O."/>
            <person name="Kuo R.C."/>
            <person name="Labutti K."/>
            <person name="Haridas S."/>
            <person name="Kuo A."/>
            <person name="Salamov A."/>
            <person name="Ahrendt S.R."/>
            <person name="Lipzen A."/>
            <person name="Sullivan W."/>
            <person name="Andreopoulos W.B."/>
            <person name="Clum A."/>
            <person name="Lindquist E."/>
            <person name="Daum C."/>
            <person name="Ramamoorthy G.K."/>
            <person name="Gryganskyi A."/>
            <person name="Culley D."/>
            <person name="Magnuson J.K."/>
            <person name="James T.Y."/>
            <person name="O'Malley M.A."/>
            <person name="Stajich J.E."/>
            <person name="Spatafora J.W."/>
            <person name="Visel A."/>
            <person name="Grigoriev I.V."/>
        </authorList>
    </citation>
    <scope>NUCLEOTIDE SEQUENCE [LARGE SCALE GENOMIC DNA]</scope>
    <source>
        <strain evidence="1 2">NRRL 3116</strain>
    </source>
</reference>
<evidence type="ECO:0000313" key="1">
    <source>
        <dbReference type="EMBL" id="ORZ10611.1"/>
    </source>
</evidence>
<dbReference type="Proteomes" id="UP000193648">
    <property type="component" value="Unassembled WGS sequence"/>
</dbReference>
<dbReference type="EMBL" id="MCFF01000030">
    <property type="protein sequence ID" value="ORZ10611.1"/>
    <property type="molecule type" value="Genomic_DNA"/>
</dbReference>
<accession>A0A1Y2GL11</accession>
<protein>
    <submittedName>
        <fullName evidence="1">Uncharacterized protein</fullName>
    </submittedName>
</protein>
<dbReference type="GeneID" id="33566755"/>
<dbReference type="RefSeq" id="XP_021879332.1">
    <property type="nucleotide sequence ID" value="XM_022024911.1"/>
</dbReference>
<organism evidence="1 2">
    <name type="scientific">Lobosporangium transversale</name>
    <dbReference type="NCBI Taxonomy" id="64571"/>
    <lineage>
        <taxon>Eukaryota</taxon>
        <taxon>Fungi</taxon>
        <taxon>Fungi incertae sedis</taxon>
        <taxon>Mucoromycota</taxon>
        <taxon>Mortierellomycotina</taxon>
        <taxon>Mortierellomycetes</taxon>
        <taxon>Mortierellales</taxon>
        <taxon>Mortierellaceae</taxon>
        <taxon>Lobosporangium</taxon>
    </lineage>
</organism>
<dbReference type="InParanoid" id="A0A1Y2GL11"/>
<comment type="caution">
    <text evidence="1">The sequence shown here is derived from an EMBL/GenBank/DDBJ whole genome shotgun (WGS) entry which is preliminary data.</text>
</comment>
<name>A0A1Y2GL11_9FUNG</name>
<gene>
    <name evidence="1" type="ORF">BCR41DRAFT_357475</name>
</gene>
<proteinExistence type="predicted"/>